<name>A0AAW0Q5W0_9PEZI</name>
<feature type="region of interest" description="Disordered" evidence="1">
    <location>
        <begin position="45"/>
        <end position="70"/>
    </location>
</feature>
<keyword evidence="2" id="KW-0812">Transmembrane</keyword>
<reference evidence="3 4" key="1">
    <citation type="submission" date="2023-01" db="EMBL/GenBank/DDBJ databases">
        <title>Analysis of 21 Apiospora genomes using comparative genomics revels a genus with tremendous synthesis potential of carbohydrate active enzymes and secondary metabolites.</title>
        <authorList>
            <person name="Sorensen T."/>
        </authorList>
    </citation>
    <scope>NUCLEOTIDE SEQUENCE [LARGE SCALE GENOMIC DNA]</scope>
    <source>
        <strain evidence="3 4">CBS 117206</strain>
    </source>
</reference>
<proteinExistence type="predicted"/>
<evidence type="ECO:0000313" key="3">
    <source>
        <dbReference type="EMBL" id="KAK8092584.1"/>
    </source>
</evidence>
<dbReference type="Proteomes" id="UP001392437">
    <property type="component" value="Unassembled WGS sequence"/>
</dbReference>
<keyword evidence="4" id="KW-1185">Reference proteome</keyword>
<accession>A0AAW0Q5W0</accession>
<dbReference type="EMBL" id="JAQQWP010000013">
    <property type="protein sequence ID" value="KAK8092584.1"/>
    <property type="molecule type" value="Genomic_DNA"/>
</dbReference>
<keyword evidence="2" id="KW-0472">Membrane</keyword>
<comment type="caution">
    <text evidence="3">The sequence shown here is derived from an EMBL/GenBank/DDBJ whole genome shotgun (WGS) entry which is preliminary data.</text>
</comment>
<evidence type="ECO:0000256" key="1">
    <source>
        <dbReference type="SAM" id="MobiDB-lite"/>
    </source>
</evidence>
<evidence type="ECO:0000256" key="2">
    <source>
        <dbReference type="SAM" id="Phobius"/>
    </source>
</evidence>
<sequence length="965" mass="97371">MRSWKHESSVLAERAVQRRVPVAARARQRVLLLLLTHPLLAHAAGRRGSAGAHTGRSAGSSAGSGGPHARHARCRARPLMLVQERCGRCGGGGGGGRYRRCRAGGNIGRALAGLADSRRLVAVRQHVVTAGSRRTAGAERRDVAGLVAVLALVVVVGVTNMRIVLVACVALGRGKGQTAVAGRRVPVGGSCRGLEAVGGGSHGLLLLLLLLLLSGSGRRSGGDSRRGAVLVVMVVARKSGGAVCGTCTNTGTRKPGAYVGLVIRGARGLGSLVVKRRGRVVLMSSAGHGDLGPVSARATTTQPVVGLASARRNKTIAVRRRRVLVAHLLLSQTKPLELRVGEEPAGLDVLPALVGRGVVGVHIADELVFRIGRVRVLAVQEVVDTGTRGGARASPREVPAGVGVVVAAICREGPVVQGRGGRRVVQGKCALGAGGAFVAGGPMLGAAAAGHGVRDALCRVGDRVVRTGRVPLVARRAGVGGRGVGTRRRGRKRLVGLVLLLRPAAAAVRDGVVEPLRRRGRGAVAARGRAREGALGAAGGVRVAAVADDGVVDAGAARDVGVGAVPGGLHGDFGVARGGDVAVLRRRVLAAAAAGDGVVDARRGHVAVLRRRVLAAAVARHRVVDARRGRQAAPVGLLVVGVRRVALAVADDVVGRGIDAAWRRSGGGGGGGGVVAAAAWSGRLAVVVVVAVGVRFVARVRVVGLAEHAGQGVASGAAVVGVLRGPAAGRVRGHVDVGAVEVVADALVVAAGVAVRLQRAFLDGSLGMGVVIVRQAGRVAGGGVADGVMSDGFGVGLSDIRQTTGHTSVAGCCVATGHPSVAGCGVMKPALLDGLRAGVCNVGQLGGIVTAGKAAGRKVALPHGLGVTSRDIRQSDAGISVLMSTDAALFTANQPSGVRLGSELSLFLTHGRVGGEGARRVAVDVAVGSFRRVAYAQCVSDRVGKAHDYLLQEVGGMEFTEYDIV</sequence>
<protein>
    <submittedName>
        <fullName evidence="3">Uncharacterized protein</fullName>
    </submittedName>
</protein>
<evidence type="ECO:0000313" key="4">
    <source>
        <dbReference type="Proteomes" id="UP001392437"/>
    </source>
</evidence>
<gene>
    <name evidence="3" type="ORF">PG999_014783</name>
</gene>
<organism evidence="3 4">
    <name type="scientific">Apiospora kogelbergensis</name>
    <dbReference type="NCBI Taxonomy" id="1337665"/>
    <lineage>
        <taxon>Eukaryota</taxon>
        <taxon>Fungi</taxon>
        <taxon>Dikarya</taxon>
        <taxon>Ascomycota</taxon>
        <taxon>Pezizomycotina</taxon>
        <taxon>Sordariomycetes</taxon>
        <taxon>Xylariomycetidae</taxon>
        <taxon>Amphisphaeriales</taxon>
        <taxon>Apiosporaceae</taxon>
        <taxon>Apiospora</taxon>
    </lineage>
</organism>
<feature type="compositionally biased region" description="Low complexity" evidence="1">
    <location>
        <begin position="45"/>
        <end position="61"/>
    </location>
</feature>
<dbReference type="AlphaFoldDB" id="A0AAW0Q5W0"/>
<feature type="transmembrane region" description="Helical" evidence="2">
    <location>
        <begin position="143"/>
        <end position="172"/>
    </location>
</feature>
<keyword evidence="2" id="KW-1133">Transmembrane helix</keyword>